<feature type="region of interest" description="Disordered" evidence="6">
    <location>
        <begin position="157"/>
        <end position="196"/>
    </location>
</feature>
<keyword evidence="4" id="KW-0238">DNA-binding</keyword>
<keyword evidence="2" id="KW-0805">Transcription regulation</keyword>
<comment type="similarity">
    <text evidence="1">Belongs to the sigma-70 factor family. ECF subfamily.</text>
</comment>
<evidence type="ECO:0000256" key="6">
    <source>
        <dbReference type="SAM" id="MobiDB-lite"/>
    </source>
</evidence>
<gene>
    <name evidence="9" type="ORF">J2S41_000971</name>
</gene>
<proteinExistence type="inferred from homology"/>
<accession>A0AAE3YHT4</accession>
<feature type="domain" description="RNA polymerase sigma-70 region 2" evidence="7">
    <location>
        <begin position="11"/>
        <end position="76"/>
    </location>
</feature>
<dbReference type="Pfam" id="PF08281">
    <property type="entry name" value="Sigma70_r4_2"/>
    <property type="match status" value="1"/>
</dbReference>
<dbReference type="EMBL" id="JAVDYB010000001">
    <property type="protein sequence ID" value="MDR7274193.1"/>
    <property type="molecule type" value="Genomic_DNA"/>
</dbReference>
<dbReference type="Proteomes" id="UP001183643">
    <property type="component" value="Unassembled WGS sequence"/>
</dbReference>
<dbReference type="SUPFAM" id="SSF88659">
    <property type="entry name" value="Sigma3 and sigma4 domains of RNA polymerase sigma factors"/>
    <property type="match status" value="1"/>
</dbReference>
<dbReference type="InterPro" id="IPR036388">
    <property type="entry name" value="WH-like_DNA-bd_sf"/>
</dbReference>
<evidence type="ECO:0000313" key="10">
    <source>
        <dbReference type="Proteomes" id="UP001183643"/>
    </source>
</evidence>
<dbReference type="Gene3D" id="1.10.1740.10">
    <property type="match status" value="1"/>
</dbReference>
<dbReference type="GO" id="GO:0003677">
    <property type="term" value="F:DNA binding"/>
    <property type="evidence" value="ECO:0007669"/>
    <property type="project" value="UniProtKB-KW"/>
</dbReference>
<dbReference type="Pfam" id="PF04542">
    <property type="entry name" value="Sigma70_r2"/>
    <property type="match status" value="1"/>
</dbReference>
<evidence type="ECO:0000256" key="4">
    <source>
        <dbReference type="ARBA" id="ARBA00023125"/>
    </source>
</evidence>
<keyword evidence="5" id="KW-0804">Transcription</keyword>
<evidence type="ECO:0000256" key="3">
    <source>
        <dbReference type="ARBA" id="ARBA00023082"/>
    </source>
</evidence>
<dbReference type="InterPro" id="IPR013325">
    <property type="entry name" value="RNA_pol_sigma_r2"/>
</dbReference>
<evidence type="ECO:0000256" key="5">
    <source>
        <dbReference type="ARBA" id="ARBA00023163"/>
    </source>
</evidence>
<dbReference type="InterPro" id="IPR013324">
    <property type="entry name" value="RNA_pol_sigma_r3/r4-like"/>
</dbReference>
<dbReference type="AlphaFoldDB" id="A0AAE3YHT4"/>
<dbReference type="InterPro" id="IPR007627">
    <property type="entry name" value="RNA_pol_sigma70_r2"/>
</dbReference>
<organism evidence="9 10">
    <name type="scientific">Catenuloplanes atrovinosus</name>
    <dbReference type="NCBI Taxonomy" id="137266"/>
    <lineage>
        <taxon>Bacteria</taxon>
        <taxon>Bacillati</taxon>
        <taxon>Actinomycetota</taxon>
        <taxon>Actinomycetes</taxon>
        <taxon>Micromonosporales</taxon>
        <taxon>Micromonosporaceae</taxon>
        <taxon>Catenuloplanes</taxon>
    </lineage>
</organism>
<dbReference type="SUPFAM" id="SSF88946">
    <property type="entry name" value="Sigma2 domain of RNA polymerase sigma factors"/>
    <property type="match status" value="1"/>
</dbReference>
<dbReference type="Gene3D" id="1.10.10.10">
    <property type="entry name" value="Winged helix-like DNA-binding domain superfamily/Winged helix DNA-binding domain"/>
    <property type="match status" value="1"/>
</dbReference>
<keyword evidence="3" id="KW-0731">Sigma factor</keyword>
<evidence type="ECO:0000256" key="2">
    <source>
        <dbReference type="ARBA" id="ARBA00023015"/>
    </source>
</evidence>
<evidence type="ECO:0000256" key="1">
    <source>
        <dbReference type="ARBA" id="ARBA00010641"/>
    </source>
</evidence>
<reference evidence="9" key="1">
    <citation type="submission" date="2023-07" db="EMBL/GenBank/DDBJ databases">
        <title>Sequencing the genomes of 1000 actinobacteria strains.</title>
        <authorList>
            <person name="Klenk H.-P."/>
        </authorList>
    </citation>
    <scope>NUCLEOTIDE SEQUENCE</scope>
    <source>
        <strain evidence="9">DSM 44707</strain>
    </source>
</reference>
<keyword evidence="10" id="KW-1185">Reference proteome</keyword>
<sequence>MEAEDAVRQAYEAHYRRLVTQVFGLVGELAEAEDAVHEAFARVLAAPRSFLEAEDAERWLRVAALNIARTRYRRRWLFDRLVRSGRVEVAPPVPGISGDRVALVAALRRLAPPTREVVVLHHVADLPVAEVAVTLGIPVGTVKARLARGRTALARLLSDEESTPLSGEAPPASSGGEPARLSGEEPAPLPREVRHA</sequence>
<dbReference type="PANTHER" id="PTHR43133">
    <property type="entry name" value="RNA POLYMERASE ECF-TYPE SIGMA FACTO"/>
    <property type="match status" value="1"/>
</dbReference>
<dbReference type="PANTHER" id="PTHR43133:SF50">
    <property type="entry name" value="ECF RNA POLYMERASE SIGMA FACTOR SIGM"/>
    <property type="match status" value="1"/>
</dbReference>
<protein>
    <submittedName>
        <fullName evidence="9">RNA polymerase sigma-70 factor (ECF subfamily)</fullName>
    </submittedName>
</protein>
<name>A0AAE3YHT4_9ACTN</name>
<dbReference type="RefSeq" id="WP_310363575.1">
    <property type="nucleotide sequence ID" value="NZ_JAVDYB010000001.1"/>
</dbReference>
<dbReference type="InterPro" id="IPR013249">
    <property type="entry name" value="RNA_pol_sigma70_r4_t2"/>
</dbReference>
<dbReference type="GO" id="GO:0016987">
    <property type="term" value="F:sigma factor activity"/>
    <property type="evidence" value="ECO:0007669"/>
    <property type="project" value="UniProtKB-KW"/>
</dbReference>
<evidence type="ECO:0000313" key="9">
    <source>
        <dbReference type="EMBL" id="MDR7274193.1"/>
    </source>
</evidence>
<comment type="caution">
    <text evidence="9">The sequence shown here is derived from an EMBL/GenBank/DDBJ whole genome shotgun (WGS) entry which is preliminary data.</text>
</comment>
<evidence type="ECO:0000259" key="8">
    <source>
        <dbReference type="Pfam" id="PF08281"/>
    </source>
</evidence>
<dbReference type="InterPro" id="IPR039425">
    <property type="entry name" value="RNA_pol_sigma-70-like"/>
</dbReference>
<dbReference type="GO" id="GO:0006352">
    <property type="term" value="P:DNA-templated transcription initiation"/>
    <property type="evidence" value="ECO:0007669"/>
    <property type="project" value="InterPro"/>
</dbReference>
<evidence type="ECO:0000259" key="7">
    <source>
        <dbReference type="Pfam" id="PF04542"/>
    </source>
</evidence>
<feature type="domain" description="RNA polymerase sigma factor 70 region 4 type 2" evidence="8">
    <location>
        <begin position="101"/>
        <end position="153"/>
    </location>
</feature>